<dbReference type="Proteomes" id="UP001353858">
    <property type="component" value="Unassembled WGS sequence"/>
</dbReference>
<dbReference type="AlphaFoldDB" id="A0AAN7PZS0"/>
<protein>
    <submittedName>
        <fullName evidence="1">Uncharacterized protein</fullName>
    </submittedName>
</protein>
<gene>
    <name evidence="1" type="ORF">RN001_013280</name>
</gene>
<dbReference type="EMBL" id="JARPUR010000006">
    <property type="protein sequence ID" value="KAK4873920.1"/>
    <property type="molecule type" value="Genomic_DNA"/>
</dbReference>
<name>A0AAN7PZS0_9COLE</name>
<dbReference type="PANTHER" id="PTHR45749">
    <property type="match status" value="1"/>
</dbReference>
<comment type="caution">
    <text evidence="1">The sequence shown here is derived from an EMBL/GenBank/DDBJ whole genome shotgun (WGS) entry which is preliminary data.</text>
</comment>
<sequence>MRWILGRTVQVQLGPGTHEHTRTVTLNMTSRDRDCGRKYMVGANKCLTMVVETDTMHSNLEYQDLKDIGAWPEYLTPSQREFILMQGPTTLKKSSYPKDSKNRSFSEIYYKRKLNNGEIIERTQLETIGFSDWQHCSVRLKQHEVSKTHFAAIDKWNERKKWRDILERIISIIQYLAEHNLALRGTCDTLFSSNNGNFLGLVELISKYDPVLSQHVNNARNTKRAYII</sequence>
<organism evidence="1 2">
    <name type="scientific">Aquatica leii</name>
    <dbReference type="NCBI Taxonomy" id="1421715"/>
    <lineage>
        <taxon>Eukaryota</taxon>
        <taxon>Metazoa</taxon>
        <taxon>Ecdysozoa</taxon>
        <taxon>Arthropoda</taxon>
        <taxon>Hexapoda</taxon>
        <taxon>Insecta</taxon>
        <taxon>Pterygota</taxon>
        <taxon>Neoptera</taxon>
        <taxon>Endopterygota</taxon>
        <taxon>Coleoptera</taxon>
        <taxon>Polyphaga</taxon>
        <taxon>Elateriformia</taxon>
        <taxon>Elateroidea</taxon>
        <taxon>Lampyridae</taxon>
        <taxon>Luciolinae</taxon>
        <taxon>Aquatica</taxon>
    </lineage>
</organism>
<proteinExistence type="predicted"/>
<accession>A0AAN7PZS0</accession>
<evidence type="ECO:0000313" key="2">
    <source>
        <dbReference type="Proteomes" id="UP001353858"/>
    </source>
</evidence>
<keyword evidence="2" id="KW-1185">Reference proteome</keyword>
<dbReference type="PANTHER" id="PTHR45749:SF21">
    <property type="entry name" value="DUF4371 DOMAIN-CONTAINING PROTEIN"/>
    <property type="match status" value="1"/>
</dbReference>
<evidence type="ECO:0000313" key="1">
    <source>
        <dbReference type="EMBL" id="KAK4873920.1"/>
    </source>
</evidence>
<reference evidence="2" key="1">
    <citation type="submission" date="2023-01" db="EMBL/GenBank/DDBJ databases">
        <title>Key to firefly adult light organ development and bioluminescence: homeobox transcription factors regulate luciferase expression and transportation to peroxisome.</title>
        <authorList>
            <person name="Fu X."/>
        </authorList>
    </citation>
    <scope>NUCLEOTIDE SEQUENCE [LARGE SCALE GENOMIC DNA]</scope>
</reference>